<dbReference type="OrthoDB" id="49151at2759"/>
<feature type="compositionally biased region" description="Basic and acidic residues" evidence="7">
    <location>
        <begin position="30"/>
        <end position="40"/>
    </location>
</feature>
<evidence type="ECO:0000256" key="3">
    <source>
        <dbReference type="ARBA" id="ARBA00023239"/>
    </source>
</evidence>
<evidence type="ECO:0000313" key="8">
    <source>
        <dbReference type="EMBL" id="CAB3983844.1"/>
    </source>
</evidence>
<dbReference type="AlphaFoldDB" id="A0A6S7FUR7"/>
<keyword evidence="2 6" id="KW-0378">Hydrolase</keyword>
<evidence type="ECO:0000256" key="7">
    <source>
        <dbReference type="SAM" id="MobiDB-lite"/>
    </source>
</evidence>
<dbReference type="EC" id="3.1.4.-" evidence="6"/>
<dbReference type="SUPFAM" id="SSF55144">
    <property type="entry name" value="LigT-like"/>
    <property type="match status" value="1"/>
</dbReference>
<evidence type="ECO:0000256" key="5">
    <source>
        <dbReference type="ARBA" id="ARBA00029300"/>
    </source>
</evidence>
<sequence>MNSLKQLAAIYGEDDDDDEEDFTSSATTQIDERGMKRSREDEQDEVDVLGSSEAEKLSKIKLEIPTGVLDMFKESDDSESSNNVPEHQGRLRSFEHFPGNWATHIFVPFDLPESFPEFLTSLQKAWPREASELHMCDLHDFHVSISRTVPIRHHWIEPLKELLQRGFQGKRKFVCDFRKVGIYVNDEKTRTFVALDVIIGVSQLKDLVQVVDKAFQEFGLPKYYDKPSFHASCAWSLGDVSENISPSTLAKIQNSLDSYVEDNSSLVLTAEETRCQTGNKVFHFHLM</sequence>
<dbReference type="Pfam" id="PF09749">
    <property type="entry name" value="HVSL"/>
    <property type="match status" value="1"/>
</dbReference>
<dbReference type="GO" id="GO:1990838">
    <property type="term" value="F:poly(U)-specific exoribonuclease activity, producing 3' uridine cyclic phosphate ends"/>
    <property type="evidence" value="ECO:0007669"/>
    <property type="project" value="UniProtKB-UniRule"/>
</dbReference>
<dbReference type="PANTHER" id="PTHR13522">
    <property type="entry name" value="U6 SNRNA PHOSPHODIESTERASE 1"/>
    <property type="match status" value="1"/>
</dbReference>
<name>A0A6S7FUR7_PARCT</name>
<evidence type="ECO:0000256" key="6">
    <source>
        <dbReference type="HAMAP-Rule" id="MF_03040"/>
    </source>
</evidence>
<reference evidence="8" key="1">
    <citation type="submission" date="2020-04" db="EMBL/GenBank/DDBJ databases">
        <authorList>
            <person name="Alioto T."/>
            <person name="Alioto T."/>
            <person name="Gomez Garrido J."/>
        </authorList>
    </citation>
    <scope>NUCLEOTIDE SEQUENCE</scope>
    <source>
        <strain evidence="8">A484AB</strain>
    </source>
</reference>
<evidence type="ECO:0000256" key="1">
    <source>
        <dbReference type="ARBA" id="ARBA00022722"/>
    </source>
</evidence>
<keyword evidence="9" id="KW-1185">Reference proteome</keyword>
<feature type="active site" description="Proton donor/acceptor" evidence="6">
    <location>
        <position position="230"/>
    </location>
</feature>
<proteinExistence type="inferred from homology"/>
<protein>
    <recommendedName>
        <fullName evidence="6">U6 snRNA phosphodiesterase</fullName>
        <ecNumber evidence="6">3.1.4.-</ecNumber>
    </recommendedName>
</protein>
<dbReference type="Gene3D" id="3.90.1140.10">
    <property type="entry name" value="Cyclic phosphodiesterase"/>
    <property type="match status" value="1"/>
</dbReference>
<feature type="active site" description="Proton donor/acceptor" evidence="6">
    <location>
        <position position="142"/>
    </location>
</feature>
<keyword evidence="1 6" id="KW-0540">Nuclease</keyword>
<comment type="catalytic activity">
    <reaction evidence="5">
        <text>a 3'-end uridylyl-uridine-RNA = a 3'-end 2',3'-cyclophospho-uridine-RNA + uridine</text>
        <dbReference type="Rhea" id="RHEA:46052"/>
        <dbReference type="Rhea" id="RHEA-COMP:17384"/>
        <dbReference type="Rhea" id="RHEA-COMP:17385"/>
        <dbReference type="ChEBI" id="CHEBI:16704"/>
        <dbReference type="ChEBI" id="CHEBI:85643"/>
        <dbReference type="ChEBI" id="CHEBI:85644"/>
    </reaction>
    <physiologicalReaction direction="left-to-right" evidence="5">
        <dbReference type="Rhea" id="RHEA:46053"/>
    </physiologicalReaction>
</comment>
<dbReference type="HAMAP" id="MF_03040">
    <property type="entry name" value="USB1"/>
    <property type="match status" value="1"/>
</dbReference>
<dbReference type="Proteomes" id="UP001152795">
    <property type="component" value="Unassembled WGS sequence"/>
</dbReference>
<comment type="caution">
    <text evidence="8">The sequence shown here is derived from an EMBL/GenBank/DDBJ whole genome shotgun (WGS) entry which is preliminary data.</text>
</comment>
<dbReference type="GO" id="GO:0034477">
    <property type="term" value="P:U6 snRNA 3'-end processing"/>
    <property type="evidence" value="ECO:0007669"/>
    <property type="project" value="UniProtKB-UniRule"/>
</dbReference>
<dbReference type="EMBL" id="CACRXK020000664">
    <property type="protein sequence ID" value="CAB3983844.1"/>
    <property type="molecule type" value="Genomic_DNA"/>
</dbReference>
<keyword evidence="4 6" id="KW-0539">Nucleus</keyword>
<dbReference type="InterPro" id="IPR027521">
    <property type="entry name" value="Usb1"/>
</dbReference>
<dbReference type="InterPro" id="IPR009097">
    <property type="entry name" value="Cyclic_Pdiesterase"/>
</dbReference>
<comment type="similarity">
    <text evidence="6">Belongs to the 2H phosphoesterase superfamily. USB1 family.</text>
</comment>
<dbReference type="GO" id="GO:0005634">
    <property type="term" value="C:nucleus"/>
    <property type="evidence" value="ECO:0007669"/>
    <property type="project" value="UniProtKB-SubCell"/>
</dbReference>
<dbReference type="GO" id="GO:0016829">
    <property type="term" value="F:lyase activity"/>
    <property type="evidence" value="ECO:0007669"/>
    <property type="project" value="UniProtKB-KW"/>
</dbReference>
<evidence type="ECO:0000256" key="4">
    <source>
        <dbReference type="ARBA" id="ARBA00023242"/>
    </source>
</evidence>
<accession>A0A6S7FUR7</accession>
<organism evidence="8 9">
    <name type="scientific">Paramuricea clavata</name>
    <name type="common">Red gorgonian</name>
    <name type="synonym">Violescent sea-whip</name>
    <dbReference type="NCBI Taxonomy" id="317549"/>
    <lineage>
        <taxon>Eukaryota</taxon>
        <taxon>Metazoa</taxon>
        <taxon>Cnidaria</taxon>
        <taxon>Anthozoa</taxon>
        <taxon>Octocorallia</taxon>
        <taxon>Malacalcyonacea</taxon>
        <taxon>Plexauridae</taxon>
        <taxon>Paramuricea</taxon>
    </lineage>
</organism>
<comment type="function">
    <text evidence="6">Phosphodiesterase responsible for the U6 snRNA 3' end processing. Acts as an exoribonuclease (RNase) responsible for trimming the poly(U) tract of the last nucleotides in the pre-U6 snRNA molecule, leading to the formation of mature U6 snRNA.</text>
</comment>
<keyword evidence="3" id="KW-0456">Lyase</keyword>
<gene>
    <name evidence="8" type="ORF">PACLA_8A081429</name>
</gene>
<feature type="region of interest" description="Disordered" evidence="7">
    <location>
        <begin position="1"/>
        <end position="48"/>
    </location>
</feature>
<dbReference type="PANTHER" id="PTHR13522:SF3">
    <property type="entry name" value="U6 SNRNA PHOSPHODIESTERASE 1"/>
    <property type="match status" value="1"/>
</dbReference>
<evidence type="ECO:0000256" key="2">
    <source>
        <dbReference type="ARBA" id="ARBA00022801"/>
    </source>
</evidence>
<feature type="compositionally biased region" description="Acidic residues" evidence="7">
    <location>
        <begin position="12"/>
        <end position="22"/>
    </location>
</feature>
<comment type="subcellular location">
    <subcellularLocation>
        <location evidence="6">Nucleus</location>
    </subcellularLocation>
</comment>
<evidence type="ECO:0000313" key="9">
    <source>
        <dbReference type="Proteomes" id="UP001152795"/>
    </source>
</evidence>